<dbReference type="GO" id="GO:0051536">
    <property type="term" value="F:iron-sulfur cluster binding"/>
    <property type="evidence" value="ECO:0007669"/>
    <property type="project" value="UniProtKB-KW"/>
</dbReference>
<evidence type="ECO:0000256" key="5">
    <source>
        <dbReference type="ARBA" id="ARBA00023014"/>
    </source>
</evidence>
<evidence type="ECO:0000256" key="1">
    <source>
        <dbReference type="ARBA" id="ARBA00004173"/>
    </source>
</evidence>
<comment type="subcellular location">
    <subcellularLocation>
        <location evidence="1">Mitochondrion</location>
    </subcellularLocation>
</comment>
<evidence type="ECO:0000313" key="8">
    <source>
        <dbReference type="EMBL" id="VVC45532.1"/>
    </source>
</evidence>
<protein>
    <submittedName>
        <fullName evidence="8">S-adenosyl-L-methionine-dependent methyltransferase,Ribosomal protein Rsm22-like</fullName>
    </submittedName>
</protein>
<dbReference type="PANTHER" id="PTHR13184">
    <property type="entry name" value="37S RIBOSOMAL PROTEIN S22"/>
    <property type="match status" value="1"/>
</dbReference>
<dbReference type="AlphaFoldDB" id="A0A5E4NL45"/>
<accession>A0A5E4NL45</accession>
<dbReference type="GO" id="GO:0006412">
    <property type="term" value="P:translation"/>
    <property type="evidence" value="ECO:0007669"/>
    <property type="project" value="InterPro"/>
</dbReference>
<keyword evidence="8" id="KW-0489">Methyltransferase</keyword>
<proteinExistence type="predicted"/>
<keyword evidence="6" id="KW-0496">Mitochondrion</keyword>
<keyword evidence="9" id="KW-1185">Reference proteome</keyword>
<dbReference type="InterPro" id="IPR052571">
    <property type="entry name" value="Mt_RNA_Methyltransferase"/>
</dbReference>
<dbReference type="GO" id="GO:0008168">
    <property type="term" value="F:methyltransferase activity"/>
    <property type="evidence" value="ECO:0007669"/>
    <property type="project" value="UniProtKB-KW"/>
</dbReference>
<reference evidence="8 9" key="1">
    <citation type="submission" date="2019-08" db="EMBL/GenBank/DDBJ databases">
        <authorList>
            <person name="Alioto T."/>
            <person name="Alioto T."/>
            <person name="Gomez Garrido J."/>
        </authorList>
    </citation>
    <scope>NUCLEOTIDE SEQUENCE [LARGE SCALE GENOMIC DNA]</scope>
</reference>
<dbReference type="EMBL" id="CABPRJ010002405">
    <property type="protein sequence ID" value="VVC45532.1"/>
    <property type="molecule type" value="Genomic_DNA"/>
</dbReference>
<evidence type="ECO:0000256" key="3">
    <source>
        <dbReference type="ARBA" id="ARBA00022946"/>
    </source>
</evidence>
<keyword evidence="4" id="KW-0408">Iron</keyword>
<keyword evidence="5" id="KW-0411">Iron-sulfur</keyword>
<dbReference type="Pfam" id="PF09243">
    <property type="entry name" value="Rsm22"/>
    <property type="match status" value="1"/>
</dbReference>
<dbReference type="SUPFAM" id="SSF53335">
    <property type="entry name" value="S-adenosyl-L-methionine-dependent methyltransferases"/>
    <property type="match status" value="1"/>
</dbReference>
<sequence>MFSCIVLLKRSYGTKLKLTTVFNENVRQMLLREEIKPRKHPGRFNIPIEPLPDDLINSIIISLKDVQLKSVMTNAPLLVNYMHSRHGPVEESEIREKTKQHTVELDKQFYKENMSPEQQVEFEKFIQNRVEKLIAQRTYNWKPINFNNEHVCHQYLLARIAPEYNVLKVIFNEIQKRDPNFAPESLFDFGSGVGTVTMNAQNFWGESLKEYYCVDTSQTMNDLAKLILQNGNPNNEKILPKGLFYRQFLPASPNMKFDLVVSAYSLFELPNIKSRFETLLNLWNKTKKYIVLVEMGTRAGYNLINEARDLILEISSHNNIRSHVFSPCSHEHPCPRYHADDTPCNFEVQYFTPKIGQQTVIKQELFSYLVIKKGKRTESDEQWPRIVRPVLVRSKHSICRMCTSSGKLQEIIFTASKHGKLPYWCARSSKWGDRLPIVINEKKEESE</sequence>
<dbReference type="GO" id="GO:0003735">
    <property type="term" value="F:structural constituent of ribosome"/>
    <property type="evidence" value="ECO:0007669"/>
    <property type="project" value="TreeGrafter"/>
</dbReference>
<name>A0A5E4NL45_9HEMI</name>
<keyword evidence="3" id="KW-0809">Transit peptide</keyword>
<comment type="function">
    <text evidence="7">Mitochondrial ribosome (mitoribosome) assembly factor. Binds at the interface of the head and body domains of the mitochondrial small ribosomal subunit (mt-SSU), occluding the mRNA channel and preventing compaction of the head domain towards the body. Probable inactive methyltransferase: retains the characteristic folding and ability to bind S-adenosyl-L-methionine, but it probably lost its methyltransferase activity.</text>
</comment>
<dbReference type="GO" id="GO:0032259">
    <property type="term" value="P:methylation"/>
    <property type="evidence" value="ECO:0007669"/>
    <property type="project" value="UniProtKB-KW"/>
</dbReference>
<dbReference type="Gene3D" id="3.40.50.150">
    <property type="entry name" value="Vaccinia Virus protein VP39"/>
    <property type="match status" value="1"/>
</dbReference>
<evidence type="ECO:0000256" key="4">
    <source>
        <dbReference type="ARBA" id="ARBA00023004"/>
    </source>
</evidence>
<evidence type="ECO:0000256" key="7">
    <source>
        <dbReference type="ARBA" id="ARBA00045681"/>
    </source>
</evidence>
<keyword evidence="8" id="KW-0689">Ribosomal protein</keyword>
<gene>
    <name evidence="8" type="ORF">CINCED_3A000104</name>
</gene>
<dbReference type="GO" id="GO:0005763">
    <property type="term" value="C:mitochondrial small ribosomal subunit"/>
    <property type="evidence" value="ECO:0007669"/>
    <property type="project" value="TreeGrafter"/>
</dbReference>
<dbReference type="GO" id="GO:0046872">
    <property type="term" value="F:metal ion binding"/>
    <property type="evidence" value="ECO:0007669"/>
    <property type="project" value="UniProtKB-KW"/>
</dbReference>
<evidence type="ECO:0000313" key="9">
    <source>
        <dbReference type="Proteomes" id="UP000325440"/>
    </source>
</evidence>
<dbReference type="InterPro" id="IPR015324">
    <property type="entry name" value="Ribosomal_Rsm22-like"/>
</dbReference>
<keyword evidence="8" id="KW-0687">Ribonucleoprotein</keyword>
<dbReference type="Proteomes" id="UP000325440">
    <property type="component" value="Unassembled WGS sequence"/>
</dbReference>
<evidence type="ECO:0000256" key="2">
    <source>
        <dbReference type="ARBA" id="ARBA00022723"/>
    </source>
</evidence>
<dbReference type="InterPro" id="IPR029063">
    <property type="entry name" value="SAM-dependent_MTases_sf"/>
</dbReference>
<organism evidence="8 9">
    <name type="scientific">Cinara cedri</name>
    <dbReference type="NCBI Taxonomy" id="506608"/>
    <lineage>
        <taxon>Eukaryota</taxon>
        <taxon>Metazoa</taxon>
        <taxon>Ecdysozoa</taxon>
        <taxon>Arthropoda</taxon>
        <taxon>Hexapoda</taxon>
        <taxon>Insecta</taxon>
        <taxon>Pterygota</taxon>
        <taxon>Neoptera</taxon>
        <taxon>Paraneoptera</taxon>
        <taxon>Hemiptera</taxon>
        <taxon>Sternorrhyncha</taxon>
        <taxon>Aphidomorpha</taxon>
        <taxon>Aphidoidea</taxon>
        <taxon>Aphididae</taxon>
        <taxon>Lachninae</taxon>
        <taxon>Cinara</taxon>
    </lineage>
</organism>
<keyword evidence="2" id="KW-0479">Metal-binding</keyword>
<dbReference type="PANTHER" id="PTHR13184:SF5">
    <property type="entry name" value="METHYLTRANSFERASE-LIKE PROTEIN 17, MITOCHONDRIAL"/>
    <property type="match status" value="1"/>
</dbReference>
<keyword evidence="8" id="KW-0808">Transferase</keyword>
<dbReference type="OrthoDB" id="421327at2759"/>
<evidence type="ECO:0000256" key="6">
    <source>
        <dbReference type="ARBA" id="ARBA00023128"/>
    </source>
</evidence>